<dbReference type="InterPro" id="IPR000086">
    <property type="entry name" value="NUDIX_hydrolase_dom"/>
</dbReference>
<keyword evidence="4" id="KW-0479">Metal-binding</keyword>
<dbReference type="AlphaFoldDB" id="A0A7J5B9A2"/>
<dbReference type="OrthoDB" id="9802805at2"/>
<evidence type="ECO:0000256" key="4">
    <source>
        <dbReference type="ARBA" id="ARBA00022723"/>
    </source>
</evidence>
<sequence>MSKPAARIQLEEGLERTCGIDYSSQGLPTSGESPRHSAVLILFGELDDVDAEAHCSSVSDDLDVLLTRRAAHMRHHPGQIAFPGGGAEPGDADEIATALREAEEETGLDPAGVDILGTLTPTYMQVSNNLVTPVIGWWRRTSPVRADQSESHEVMRVPVADLLNPAARGVSVLQHESRTFRGAAFQLPARFGGDIVWGFTGMLLSSIFDGVGWAEPWSREREFPVKPGRS</sequence>
<dbReference type="PANTHER" id="PTHR12992">
    <property type="entry name" value="NUDIX HYDROLASE"/>
    <property type="match status" value="1"/>
</dbReference>
<proteinExistence type="inferred from homology"/>
<evidence type="ECO:0000256" key="5">
    <source>
        <dbReference type="ARBA" id="ARBA00022801"/>
    </source>
</evidence>
<dbReference type="PROSITE" id="PS01293">
    <property type="entry name" value="NUDIX_COA"/>
    <property type="match status" value="1"/>
</dbReference>
<keyword evidence="7" id="KW-0464">Manganese</keyword>
<evidence type="ECO:0000256" key="2">
    <source>
        <dbReference type="ARBA" id="ARBA00001946"/>
    </source>
</evidence>
<evidence type="ECO:0000313" key="9">
    <source>
        <dbReference type="EMBL" id="KAB1641969.1"/>
    </source>
</evidence>
<comment type="cofactor">
    <cofactor evidence="2">
        <name>Mg(2+)</name>
        <dbReference type="ChEBI" id="CHEBI:18420"/>
    </cofactor>
</comment>
<dbReference type="PANTHER" id="PTHR12992:SF11">
    <property type="entry name" value="MITOCHONDRIAL COENZYME A DIPHOSPHATASE NUDT8"/>
    <property type="match status" value="1"/>
</dbReference>
<dbReference type="PROSITE" id="PS51462">
    <property type="entry name" value="NUDIX"/>
    <property type="match status" value="1"/>
</dbReference>
<protein>
    <submittedName>
        <fullName evidence="9">CoA pyrophosphatase</fullName>
    </submittedName>
</protein>
<dbReference type="GO" id="GO:0010945">
    <property type="term" value="F:coenzyme A diphosphatase activity"/>
    <property type="evidence" value="ECO:0007669"/>
    <property type="project" value="InterPro"/>
</dbReference>
<dbReference type="Pfam" id="PF00293">
    <property type="entry name" value="NUDIX"/>
    <property type="match status" value="1"/>
</dbReference>
<evidence type="ECO:0000256" key="6">
    <source>
        <dbReference type="ARBA" id="ARBA00022842"/>
    </source>
</evidence>
<dbReference type="CDD" id="cd03426">
    <property type="entry name" value="NUDIX_CoAse_Nudt7"/>
    <property type="match status" value="1"/>
</dbReference>
<dbReference type="InterPro" id="IPR045121">
    <property type="entry name" value="CoAse"/>
</dbReference>
<keyword evidence="6" id="KW-0460">Magnesium</keyword>
<evidence type="ECO:0000256" key="3">
    <source>
        <dbReference type="ARBA" id="ARBA00006506"/>
    </source>
</evidence>
<dbReference type="Proteomes" id="UP000433493">
    <property type="component" value="Unassembled WGS sequence"/>
</dbReference>
<comment type="caution">
    <text evidence="9">The sequence shown here is derived from an EMBL/GenBank/DDBJ whole genome shotgun (WGS) entry which is preliminary data.</text>
</comment>
<keyword evidence="10" id="KW-1185">Reference proteome</keyword>
<dbReference type="EMBL" id="WBKB01000007">
    <property type="protein sequence ID" value="KAB1641969.1"/>
    <property type="molecule type" value="Genomic_DNA"/>
</dbReference>
<keyword evidence="5" id="KW-0378">Hydrolase</keyword>
<comment type="similarity">
    <text evidence="3">Belongs to the Nudix hydrolase family. PCD1 subfamily.</text>
</comment>
<gene>
    <name evidence="9" type="ORF">F8O05_11230</name>
</gene>
<dbReference type="InterPro" id="IPR000059">
    <property type="entry name" value="NUDIX_hydrolase_NudL_CS"/>
</dbReference>
<organism evidence="9 10">
    <name type="scientific">Gulosibacter chungangensis</name>
    <dbReference type="NCBI Taxonomy" id="979746"/>
    <lineage>
        <taxon>Bacteria</taxon>
        <taxon>Bacillati</taxon>
        <taxon>Actinomycetota</taxon>
        <taxon>Actinomycetes</taxon>
        <taxon>Micrococcales</taxon>
        <taxon>Microbacteriaceae</taxon>
        <taxon>Gulosibacter</taxon>
    </lineage>
</organism>
<comment type="cofactor">
    <cofactor evidence="1">
        <name>Mn(2+)</name>
        <dbReference type="ChEBI" id="CHEBI:29035"/>
    </cofactor>
</comment>
<dbReference type="GO" id="GO:0000287">
    <property type="term" value="F:magnesium ion binding"/>
    <property type="evidence" value="ECO:0007669"/>
    <property type="project" value="InterPro"/>
</dbReference>
<evidence type="ECO:0000259" key="8">
    <source>
        <dbReference type="PROSITE" id="PS51462"/>
    </source>
</evidence>
<dbReference type="GO" id="GO:0009132">
    <property type="term" value="P:nucleoside diphosphate metabolic process"/>
    <property type="evidence" value="ECO:0007669"/>
    <property type="project" value="InterPro"/>
</dbReference>
<evidence type="ECO:0000313" key="10">
    <source>
        <dbReference type="Proteomes" id="UP000433493"/>
    </source>
</evidence>
<name>A0A7J5B9A2_9MICO</name>
<dbReference type="InterPro" id="IPR015797">
    <property type="entry name" value="NUDIX_hydrolase-like_dom_sf"/>
</dbReference>
<dbReference type="GO" id="GO:0030145">
    <property type="term" value="F:manganese ion binding"/>
    <property type="evidence" value="ECO:0007669"/>
    <property type="project" value="InterPro"/>
</dbReference>
<evidence type="ECO:0000256" key="7">
    <source>
        <dbReference type="ARBA" id="ARBA00023211"/>
    </source>
</evidence>
<dbReference type="Gene3D" id="3.90.79.10">
    <property type="entry name" value="Nucleoside Triphosphate Pyrophosphohydrolase"/>
    <property type="match status" value="1"/>
</dbReference>
<accession>A0A7J5B9A2</accession>
<reference evidence="9 10" key="1">
    <citation type="submission" date="2019-09" db="EMBL/GenBank/DDBJ databases">
        <title>Phylogeny of genus Pseudoclavibacter and closely related genus.</title>
        <authorList>
            <person name="Li Y."/>
        </authorList>
    </citation>
    <scope>NUCLEOTIDE SEQUENCE [LARGE SCALE GENOMIC DNA]</scope>
    <source>
        <strain evidence="9 10">KCTC 13959</strain>
    </source>
</reference>
<feature type="domain" description="Nudix hydrolase" evidence="8">
    <location>
        <begin position="34"/>
        <end position="179"/>
    </location>
</feature>
<dbReference type="SUPFAM" id="SSF55811">
    <property type="entry name" value="Nudix"/>
    <property type="match status" value="1"/>
</dbReference>
<evidence type="ECO:0000256" key="1">
    <source>
        <dbReference type="ARBA" id="ARBA00001936"/>
    </source>
</evidence>